<comment type="caution">
    <text evidence="1">The sequence shown here is derived from an EMBL/GenBank/DDBJ whole genome shotgun (WGS) entry which is preliminary data.</text>
</comment>
<keyword evidence="2" id="KW-1185">Reference proteome</keyword>
<dbReference type="Proteomes" id="UP001165960">
    <property type="component" value="Unassembled WGS sequence"/>
</dbReference>
<evidence type="ECO:0000313" key="2">
    <source>
        <dbReference type="Proteomes" id="UP001165960"/>
    </source>
</evidence>
<sequence>MRLTVPGQAEAIERLTTLAKFAKGAAAAKLIAEATATPGLFVFAELASCPNVIALKETEFQSAFLLLEIFSFGTLKDYKEASAQLPPLSDVQLRKLKQLTLIDMATKRKLLSYPSLMNSIRMESVRDLEDLIMESIFLGTLAGKMNQKEKCFEVNNVMARDVMPNRYSFLIEALSKWDNACQDVVKSIDIRAVELKESKHRSKHLKDEFLEKISYIKSTKSDPLEKPGGRKRTIHEDLDLGP</sequence>
<accession>A0ACC2UUR6</accession>
<reference evidence="1" key="1">
    <citation type="submission" date="2022-04" db="EMBL/GenBank/DDBJ databases">
        <title>Genome of the entomopathogenic fungus Entomophthora muscae.</title>
        <authorList>
            <person name="Elya C."/>
            <person name="Lovett B.R."/>
            <person name="Lee E."/>
            <person name="Macias A.M."/>
            <person name="Hajek A.E."/>
            <person name="De Bivort B.L."/>
            <person name="Kasson M.T."/>
            <person name="De Fine Licht H.H."/>
            <person name="Stajich J.E."/>
        </authorList>
    </citation>
    <scope>NUCLEOTIDE SEQUENCE</scope>
    <source>
        <strain evidence="1">Berkeley</strain>
    </source>
</reference>
<protein>
    <submittedName>
        <fullName evidence="1">COP9 signalosome complex subunit 7b</fullName>
    </submittedName>
</protein>
<gene>
    <name evidence="1" type="primary">COPS7B_2</name>
    <name evidence="1" type="ORF">DSO57_1000450</name>
</gene>
<proteinExistence type="predicted"/>
<evidence type="ECO:0000313" key="1">
    <source>
        <dbReference type="EMBL" id="KAJ9090598.1"/>
    </source>
</evidence>
<name>A0ACC2UUR6_9FUNG</name>
<dbReference type="EMBL" id="QTSX02000001">
    <property type="protein sequence ID" value="KAJ9090598.1"/>
    <property type="molecule type" value="Genomic_DNA"/>
</dbReference>
<organism evidence="1 2">
    <name type="scientific">Entomophthora muscae</name>
    <dbReference type="NCBI Taxonomy" id="34485"/>
    <lineage>
        <taxon>Eukaryota</taxon>
        <taxon>Fungi</taxon>
        <taxon>Fungi incertae sedis</taxon>
        <taxon>Zoopagomycota</taxon>
        <taxon>Entomophthoromycotina</taxon>
        <taxon>Entomophthoromycetes</taxon>
        <taxon>Entomophthorales</taxon>
        <taxon>Entomophthoraceae</taxon>
        <taxon>Entomophthora</taxon>
    </lineage>
</organism>